<dbReference type="Gene3D" id="1.10.418.10">
    <property type="entry name" value="Calponin-like domain"/>
    <property type="match status" value="1"/>
</dbReference>
<gene>
    <name evidence="9" type="ORF">BATDEDRAFT_35391</name>
</gene>
<dbReference type="GO" id="GO:0007155">
    <property type="term" value="P:cell adhesion"/>
    <property type="evidence" value="ECO:0007669"/>
    <property type="project" value="UniProtKB-KW"/>
</dbReference>
<dbReference type="GO" id="GO:0003779">
    <property type="term" value="F:actin binding"/>
    <property type="evidence" value="ECO:0000318"/>
    <property type="project" value="GO_Central"/>
</dbReference>
<keyword evidence="4" id="KW-0677">Repeat</keyword>
<comment type="subcellular location">
    <subcellularLocation>
        <location evidence="1">Cytoplasm</location>
        <location evidence="1">Cytoskeleton</location>
    </subcellularLocation>
</comment>
<dbReference type="OrthoDB" id="2099265at2759"/>
<evidence type="ECO:0000256" key="7">
    <source>
        <dbReference type="ARBA" id="ARBA00023212"/>
    </source>
</evidence>
<evidence type="ECO:0000256" key="2">
    <source>
        <dbReference type="ARBA" id="ARBA00005666"/>
    </source>
</evidence>
<comment type="similarity">
    <text evidence="2">Belongs to the parvin family.</text>
</comment>
<dbReference type="SUPFAM" id="SSF47576">
    <property type="entry name" value="Calponin-homology domain, CH-domain"/>
    <property type="match status" value="1"/>
</dbReference>
<dbReference type="OMA" id="WSAEMIH"/>
<accession>F4P5S5</accession>
<dbReference type="GO" id="GO:0005737">
    <property type="term" value="C:cytoplasm"/>
    <property type="evidence" value="ECO:0000318"/>
    <property type="project" value="GO_Central"/>
</dbReference>
<evidence type="ECO:0000256" key="5">
    <source>
        <dbReference type="ARBA" id="ARBA00022889"/>
    </source>
</evidence>
<protein>
    <recommendedName>
        <fullName evidence="8">Calponin-homology (CH) domain-containing protein</fullName>
    </recommendedName>
</protein>
<dbReference type="InParanoid" id="F4P5S5"/>
<dbReference type="PANTHER" id="PTHR12114">
    <property type="entry name" value="PARVIN"/>
    <property type="match status" value="1"/>
</dbReference>
<reference evidence="9 10" key="1">
    <citation type="submission" date="2009-12" db="EMBL/GenBank/DDBJ databases">
        <title>The draft genome of Batrachochytrium dendrobatidis.</title>
        <authorList>
            <consortium name="US DOE Joint Genome Institute (JGI-PGF)"/>
            <person name="Kuo A."/>
            <person name="Salamov A."/>
            <person name="Schmutz J."/>
            <person name="Lucas S."/>
            <person name="Pitluck S."/>
            <person name="Rosenblum E."/>
            <person name="Stajich J."/>
            <person name="Eisen M."/>
            <person name="Grigoriev I.V."/>
        </authorList>
    </citation>
    <scope>NUCLEOTIDE SEQUENCE [LARGE SCALE GENOMIC DNA]</scope>
    <source>
        <strain evidence="10">JAM81 / FGSC 10211</strain>
    </source>
</reference>
<dbReference type="RefSeq" id="XP_006679984.1">
    <property type="nucleotide sequence ID" value="XM_006679921.1"/>
</dbReference>
<evidence type="ECO:0000256" key="4">
    <source>
        <dbReference type="ARBA" id="ARBA00022737"/>
    </source>
</evidence>
<dbReference type="PROSITE" id="PS50021">
    <property type="entry name" value="CH"/>
    <property type="match status" value="1"/>
</dbReference>
<dbReference type="GeneID" id="18240752"/>
<dbReference type="HOGENOM" id="CLU_888483_0_0_1"/>
<keyword evidence="7" id="KW-0206">Cytoskeleton</keyword>
<dbReference type="CDD" id="cd21222">
    <property type="entry name" value="CH_PARV_rpt2"/>
    <property type="match status" value="1"/>
</dbReference>
<keyword evidence="3" id="KW-0963">Cytoplasm</keyword>
<evidence type="ECO:0000256" key="1">
    <source>
        <dbReference type="ARBA" id="ARBA00004245"/>
    </source>
</evidence>
<dbReference type="Pfam" id="PF00307">
    <property type="entry name" value="CH"/>
    <property type="match status" value="1"/>
</dbReference>
<keyword evidence="10" id="KW-1185">Reference proteome</keyword>
<sequence length="313" mass="34856">MRSTKHPKLTLNYHGRDLADVQFRRLMQSLKQWINSYINQDMLVVRDLFELTVGTALATLLEKITGQEVVEKGSLVAVTLKNYQLIMGLVVQFVDRHFGMSQVEGRWTLKGVLAQDISSLLCFLVDLATLLKCPFPLPPNVLIAIIQKQVIDGTEKTRTTVHKLTQDIPTVEDSVVASDATPAVAMDAFDVLVDSPQKFKELSELLLGFVNMHLAMVNIQANDLSMLDDGVHAIILIGILANLFVPLSKYHLIPSTEAHKVHNVKFGLELTKGLGIDTNRIEPQDIIQGNTTTICRWIFVLYANEQNSGSVVQ</sequence>
<dbReference type="EMBL" id="GL882886">
    <property type="protein sequence ID" value="EGF79235.1"/>
    <property type="molecule type" value="Genomic_DNA"/>
</dbReference>
<dbReference type="STRING" id="684364.F4P5S5"/>
<name>F4P5S5_BATDJ</name>
<dbReference type="AlphaFoldDB" id="F4P5S5"/>
<evidence type="ECO:0000259" key="8">
    <source>
        <dbReference type="PROSITE" id="PS50021"/>
    </source>
</evidence>
<keyword evidence="5" id="KW-0130">Cell adhesion</keyword>
<evidence type="ECO:0000256" key="3">
    <source>
        <dbReference type="ARBA" id="ARBA00022490"/>
    </source>
</evidence>
<dbReference type="InterPro" id="IPR028433">
    <property type="entry name" value="Parvin"/>
</dbReference>
<feature type="domain" description="Calponin-homology (CH)" evidence="8">
    <location>
        <begin position="200"/>
        <end position="306"/>
    </location>
</feature>
<evidence type="ECO:0000313" key="10">
    <source>
        <dbReference type="Proteomes" id="UP000007241"/>
    </source>
</evidence>
<dbReference type="InterPro" id="IPR001715">
    <property type="entry name" value="CH_dom"/>
</dbReference>
<keyword evidence="6" id="KW-0009">Actin-binding</keyword>
<organism evidence="9 10">
    <name type="scientific">Batrachochytrium dendrobatidis (strain JAM81 / FGSC 10211)</name>
    <name type="common">Frog chytrid fungus</name>
    <dbReference type="NCBI Taxonomy" id="684364"/>
    <lineage>
        <taxon>Eukaryota</taxon>
        <taxon>Fungi</taxon>
        <taxon>Fungi incertae sedis</taxon>
        <taxon>Chytridiomycota</taxon>
        <taxon>Chytridiomycota incertae sedis</taxon>
        <taxon>Chytridiomycetes</taxon>
        <taxon>Rhizophydiales</taxon>
        <taxon>Rhizophydiales incertae sedis</taxon>
        <taxon>Batrachochytrium</taxon>
    </lineage>
</organism>
<proteinExistence type="inferred from homology"/>
<dbReference type="Proteomes" id="UP000007241">
    <property type="component" value="Unassembled WGS sequence"/>
</dbReference>
<dbReference type="PANTHER" id="PTHR12114:SF4">
    <property type="entry name" value="GH23568P"/>
    <property type="match status" value="1"/>
</dbReference>
<dbReference type="InterPro" id="IPR036872">
    <property type="entry name" value="CH_dom_sf"/>
</dbReference>
<evidence type="ECO:0000313" key="9">
    <source>
        <dbReference type="EMBL" id="EGF79235.1"/>
    </source>
</evidence>
<dbReference type="GO" id="GO:0030036">
    <property type="term" value="P:actin cytoskeleton organization"/>
    <property type="evidence" value="ECO:0000318"/>
    <property type="project" value="GO_Central"/>
</dbReference>
<dbReference type="GO" id="GO:0015629">
    <property type="term" value="C:actin cytoskeleton"/>
    <property type="evidence" value="ECO:0000318"/>
    <property type="project" value="GO_Central"/>
</dbReference>
<evidence type="ECO:0000256" key="6">
    <source>
        <dbReference type="ARBA" id="ARBA00023203"/>
    </source>
</evidence>